<dbReference type="CDD" id="cd05403">
    <property type="entry name" value="NT_KNTase_like"/>
    <property type="match status" value="1"/>
</dbReference>
<evidence type="ECO:0000256" key="6">
    <source>
        <dbReference type="ARBA" id="ARBA00022741"/>
    </source>
</evidence>
<accession>U5QPF0</accession>
<keyword evidence="12" id="KW-1185">Reference proteome</keyword>
<keyword evidence="5" id="KW-0479">Metal-binding</keyword>
<evidence type="ECO:0000256" key="2">
    <source>
        <dbReference type="ARBA" id="ARBA00022649"/>
    </source>
</evidence>
<evidence type="ECO:0000256" key="1">
    <source>
        <dbReference type="ARBA" id="ARBA00001946"/>
    </source>
</evidence>
<keyword evidence="3 11" id="KW-0808">Transferase</keyword>
<evidence type="ECO:0000256" key="4">
    <source>
        <dbReference type="ARBA" id="ARBA00022695"/>
    </source>
</evidence>
<evidence type="ECO:0000256" key="3">
    <source>
        <dbReference type="ARBA" id="ARBA00022679"/>
    </source>
</evidence>
<dbReference type="HOGENOM" id="CLU_130257_10_1_3"/>
<dbReference type="OrthoDB" id="428157at2"/>
<keyword evidence="7" id="KW-0067">ATP-binding</keyword>
<dbReference type="Gene3D" id="3.30.460.10">
    <property type="entry name" value="Beta Polymerase, domain 2"/>
    <property type="match status" value="1"/>
</dbReference>
<dbReference type="GO" id="GO:0046872">
    <property type="term" value="F:metal ion binding"/>
    <property type="evidence" value="ECO:0007669"/>
    <property type="project" value="UniProtKB-KW"/>
</dbReference>
<dbReference type="RefSeq" id="WP_023174843.1">
    <property type="nucleotide sequence ID" value="NC_022600.1"/>
</dbReference>
<evidence type="ECO:0000256" key="5">
    <source>
        <dbReference type="ARBA" id="ARBA00022723"/>
    </source>
</evidence>
<organism evidence="11 12">
    <name type="scientific">Gloeobacter kilaueensis (strain ATCC BAA-2537 / CCAP 1431/1 / ULC 316 / JS1)</name>
    <dbReference type="NCBI Taxonomy" id="1183438"/>
    <lineage>
        <taxon>Bacteria</taxon>
        <taxon>Bacillati</taxon>
        <taxon>Cyanobacteriota</taxon>
        <taxon>Cyanophyceae</taxon>
        <taxon>Gloeobacterales</taxon>
        <taxon>Gloeobacteraceae</taxon>
        <taxon>Gloeobacter</taxon>
    </lineage>
</organism>
<name>U5QPF0_GLOK1</name>
<dbReference type="STRING" id="1183438.GKIL_3309"/>
<evidence type="ECO:0000313" key="12">
    <source>
        <dbReference type="Proteomes" id="UP000017396"/>
    </source>
</evidence>
<dbReference type="eggNOG" id="COG1669">
    <property type="taxonomic scope" value="Bacteria"/>
</dbReference>
<dbReference type="SUPFAM" id="SSF81301">
    <property type="entry name" value="Nucleotidyltransferase"/>
    <property type="match status" value="1"/>
</dbReference>
<sequence>MVFARQSEPFPTWSHPPRRQEVLDCLRRHWSQLQAFGVKSIALFGSVVRDEARRDSDVDLLVEFEPGEVVTFARFFELQDFLEALLQRPVDLGTPSSLKPRIAASVFKELIYVQP</sequence>
<dbReference type="GO" id="GO:0016779">
    <property type="term" value="F:nucleotidyltransferase activity"/>
    <property type="evidence" value="ECO:0007669"/>
    <property type="project" value="UniProtKB-KW"/>
</dbReference>
<dbReference type="EMBL" id="CP003587">
    <property type="protein sequence ID" value="AGY59555.1"/>
    <property type="molecule type" value="Genomic_DNA"/>
</dbReference>
<dbReference type="AlphaFoldDB" id="U5QPF0"/>
<keyword evidence="6" id="KW-0547">Nucleotide-binding</keyword>
<dbReference type="GO" id="GO:0005524">
    <property type="term" value="F:ATP binding"/>
    <property type="evidence" value="ECO:0007669"/>
    <property type="project" value="UniProtKB-KW"/>
</dbReference>
<comment type="similarity">
    <text evidence="9">Belongs to the MntA antitoxin family.</text>
</comment>
<evidence type="ECO:0000259" key="10">
    <source>
        <dbReference type="Pfam" id="PF01909"/>
    </source>
</evidence>
<comment type="cofactor">
    <cofactor evidence="1">
        <name>Mg(2+)</name>
        <dbReference type="ChEBI" id="CHEBI:18420"/>
    </cofactor>
</comment>
<protein>
    <submittedName>
        <fullName evidence="11">Nucleotidyltransferase domain-containing protein</fullName>
    </submittedName>
</protein>
<dbReference type="Proteomes" id="UP000017396">
    <property type="component" value="Chromosome"/>
</dbReference>
<proteinExistence type="inferred from homology"/>
<evidence type="ECO:0000256" key="9">
    <source>
        <dbReference type="ARBA" id="ARBA00038276"/>
    </source>
</evidence>
<keyword evidence="8" id="KW-0460">Magnesium</keyword>
<dbReference type="InterPro" id="IPR002934">
    <property type="entry name" value="Polymerase_NTP_transf_dom"/>
</dbReference>
<evidence type="ECO:0000313" key="11">
    <source>
        <dbReference type="EMBL" id="AGY59555.1"/>
    </source>
</evidence>
<reference evidence="11 12" key="1">
    <citation type="journal article" date="2013" name="PLoS ONE">
        <title>Cultivation and Complete Genome Sequencing of Gloeobacter kilaueensis sp. nov., from a Lava Cave in Kilauea Caldera, Hawai'i.</title>
        <authorList>
            <person name="Saw J.H."/>
            <person name="Schatz M."/>
            <person name="Brown M.V."/>
            <person name="Kunkel D.D."/>
            <person name="Foster J.S."/>
            <person name="Shick H."/>
            <person name="Christensen S."/>
            <person name="Hou S."/>
            <person name="Wan X."/>
            <person name="Donachie S.P."/>
        </authorList>
    </citation>
    <scope>NUCLEOTIDE SEQUENCE [LARGE SCALE GENOMIC DNA]</scope>
    <source>
        <strain evidence="12">JS</strain>
    </source>
</reference>
<dbReference type="Pfam" id="PF01909">
    <property type="entry name" value="NTP_transf_2"/>
    <property type="match status" value="1"/>
</dbReference>
<keyword evidence="2" id="KW-1277">Toxin-antitoxin system</keyword>
<dbReference type="InterPro" id="IPR043519">
    <property type="entry name" value="NT_sf"/>
</dbReference>
<gene>
    <name evidence="11" type="ORF">GKIL_3309</name>
</gene>
<evidence type="ECO:0000256" key="7">
    <source>
        <dbReference type="ARBA" id="ARBA00022840"/>
    </source>
</evidence>
<dbReference type="KEGG" id="glj:GKIL_3309"/>
<keyword evidence="4" id="KW-0548">Nucleotidyltransferase</keyword>
<dbReference type="PANTHER" id="PTHR33571:SF12">
    <property type="entry name" value="BSL3053 PROTEIN"/>
    <property type="match status" value="1"/>
</dbReference>
<dbReference type="InterPro" id="IPR052038">
    <property type="entry name" value="Type-VII_TA_antitoxin"/>
</dbReference>
<evidence type="ECO:0000256" key="8">
    <source>
        <dbReference type="ARBA" id="ARBA00022842"/>
    </source>
</evidence>
<feature type="domain" description="Polymerase nucleotidyl transferase" evidence="10">
    <location>
        <begin position="26"/>
        <end position="113"/>
    </location>
</feature>
<dbReference type="PANTHER" id="PTHR33571">
    <property type="entry name" value="SSL8005 PROTEIN"/>
    <property type="match status" value="1"/>
</dbReference>